<reference evidence="1" key="1">
    <citation type="submission" date="2023-10" db="EMBL/GenBank/DDBJ databases">
        <title>Genome assemblies of two species of porcelain crab, Petrolisthes cinctipes and Petrolisthes manimaculis (Anomura: Porcellanidae).</title>
        <authorList>
            <person name="Angst P."/>
        </authorList>
    </citation>
    <scope>NUCLEOTIDE SEQUENCE</scope>
    <source>
        <strain evidence="1">PB745_01</strain>
        <tissue evidence="1">Gill</tissue>
    </source>
</reference>
<evidence type="ECO:0000313" key="1">
    <source>
        <dbReference type="EMBL" id="KAK3863723.1"/>
    </source>
</evidence>
<dbReference type="AlphaFoldDB" id="A0AAE1K5X5"/>
<accession>A0AAE1K5X5</accession>
<sequence>MLGYAVSFFVSFPSPLQHHSLLPLHLHPQGKRGESRPTLFNTVSPLAYSAIQYHRFPPSPASPCHLSSTLLSTAIALYIYTPAINLSPSPSIYLCHPQLPTLAKLCHLLLSLPYPSATCIFRHLCRALHGTSSTTIAQ</sequence>
<name>A0AAE1K5X5_PETCI</name>
<dbReference type="EMBL" id="JAWQEG010003957">
    <property type="protein sequence ID" value="KAK3863723.1"/>
    <property type="molecule type" value="Genomic_DNA"/>
</dbReference>
<keyword evidence="2" id="KW-1185">Reference proteome</keyword>
<organism evidence="1 2">
    <name type="scientific">Petrolisthes cinctipes</name>
    <name type="common">Flat porcelain crab</name>
    <dbReference type="NCBI Taxonomy" id="88211"/>
    <lineage>
        <taxon>Eukaryota</taxon>
        <taxon>Metazoa</taxon>
        <taxon>Ecdysozoa</taxon>
        <taxon>Arthropoda</taxon>
        <taxon>Crustacea</taxon>
        <taxon>Multicrustacea</taxon>
        <taxon>Malacostraca</taxon>
        <taxon>Eumalacostraca</taxon>
        <taxon>Eucarida</taxon>
        <taxon>Decapoda</taxon>
        <taxon>Pleocyemata</taxon>
        <taxon>Anomura</taxon>
        <taxon>Galatheoidea</taxon>
        <taxon>Porcellanidae</taxon>
        <taxon>Petrolisthes</taxon>
    </lineage>
</organism>
<proteinExistence type="predicted"/>
<comment type="caution">
    <text evidence="1">The sequence shown here is derived from an EMBL/GenBank/DDBJ whole genome shotgun (WGS) entry which is preliminary data.</text>
</comment>
<dbReference type="Proteomes" id="UP001286313">
    <property type="component" value="Unassembled WGS sequence"/>
</dbReference>
<gene>
    <name evidence="1" type="ORF">Pcinc_030535</name>
</gene>
<protein>
    <submittedName>
        <fullName evidence="1">Uncharacterized protein</fullName>
    </submittedName>
</protein>
<evidence type="ECO:0000313" key="2">
    <source>
        <dbReference type="Proteomes" id="UP001286313"/>
    </source>
</evidence>